<feature type="compositionally biased region" description="Basic and acidic residues" evidence="6">
    <location>
        <begin position="781"/>
        <end position="791"/>
    </location>
</feature>
<keyword evidence="5" id="KW-0378">Hydrolase</keyword>
<dbReference type="PANTHER" id="PTHR31956:SF28">
    <property type="entry name" value="NON-SPECIFIC PHOSPHOLIPASE C4-RELATED"/>
    <property type="match status" value="1"/>
</dbReference>
<dbReference type="FunFam" id="3.40.720.10:FF:000028">
    <property type="entry name" value="Non-specific phospholipase C1"/>
    <property type="match status" value="1"/>
</dbReference>
<dbReference type="PANTHER" id="PTHR31956">
    <property type="entry name" value="NON-SPECIFIC PHOSPHOLIPASE C4-RELATED"/>
    <property type="match status" value="1"/>
</dbReference>
<evidence type="ECO:0000256" key="5">
    <source>
        <dbReference type="ARBA" id="ARBA00022801"/>
    </source>
</evidence>
<dbReference type="GO" id="GO:0042578">
    <property type="term" value="F:phosphoric ester hydrolase activity"/>
    <property type="evidence" value="ECO:0007669"/>
    <property type="project" value="UniProtKB-ARBA"/>
</dbReference>
<dbReference type="Pfam" id="PF04185">
    <property type="entry name" value="Phosphoesterase"/>
    <property type="match status" value="2"/>
</dbReference>
<keyword evidence="4" id="KW-0732">Signal</keyword>
<dbReference type="InterPro" id="IPR007312">
    <property type="entry name" value="Phosphoesterase"/>
</dbReference>
<dbReference type="GO" id="GO:0005576">
    <property type="term" value="C:extracellular region"/>
    <property type="evidence" value="ECO:0007669"/>
    <property type="project" value="UniProtKB-SubCell"/>
</dbReference>
<organism evidence="7 8">
    <name type="scientific">Camellia sinensis var. sinensis</name>
    <name type="common">China tea</name>
    <dbReference type="NCBI Taxonomy" id="542762"/>
    <lineage>
        <taxon>Eukaryota</taxon>
        <taxon>Viridiplantae</taxon>
        <taxon>Streptophyta</taxon>
        <taxon>Embryophyta</taxon>
        <taxon>Tracheophyta</taxon>
        <taxon>Spermatophyta</taxon>
        <taxon>Magnoliopsida</taxon>
        <taxon>eudicotyledons</taxon>
        <taxon>Gunneridae</taxon>
        <taxon>Pentapetalae</taxon>
        <taxon>asterids</taxon>
        <taxon>Ericales</taxon>
        <taxon>Theaceae</taxon>
        <taxon>Camellia</taxon>
    </lineage>
</organism>
<dbReference type="Gene3D" id="3.40.720.10">
    <property type="entry name" value="Alkaline Phosphatase, subunit A"/>
    <property type="match status" value="3"/>
</dbReference>
<dbReference type="InterPro" id="IPR017850">
    <property type="entry name" value="Alkaline_phosphatase_core_sf"/>
</dbReference>
<evidence type="ECO:0000313" key="8">
    <source>
        <dbReference type="Proteomes" id="UP000306102"/>
    </source>
</evidence>
<evidence type="ECO:0000256" key="3">
    <source>
        <dbReference type="ARBA" id="ARBA00022525"/>
    </source>
</evidence>
<evidence type="ECO:0000256" key="6">
    <source>
        <dbReference type="SAM" id="MobiDB-lite"/>
    </source>
</evidence>
<dbReference type="Proteomes" id="UP000306102">
    <property type="component" value="Unassembled WGS sequence"/>
</dbReference>
<feature type="region of interest" description="Disordered" evidence="6">
    <location>
        <begin position="476"/>
        <end position="498"/>
    </location>
</feature>
<evidence type="ECO:0000256" key="1">
    <source>
        <dbReference type="ARBA" id="ARBA00004613"/>
    </source>
</evidence>
<accession>A0A4S4D7I5</accession>
<feature type="compositionally biased region" description="Polar residues" evidence="6">
    <location>
        <begin position="792"/>
        <end position="801"/>
    </location>
</feature>
<reference evidence="7 8" key="1">
    <citation type="journal article" date="2018" name="Proc. Natl. Acad. Sci. U.S.A.">
        <title>Draft genome sequence of Camellia sinensis var. sinensis provides insights into the evolution of the tea genome and tea quality.</title>
        <authorList>
            <person name="Wei C."/>
            <person name="Yang H."/>
            <person name="Wang S."/>
            <person name="Zhao J."/>
            <person name="Liu C."/>
            <person name="Gao L."/>
            <person name="Xia E."/>
            <person name="Lu Y."/>
            <person name="Tai Y."/>
            <person name="She G."/>
            <person name="Sun J."/>
            <person name="Cao H."/>
            <person name="Tong W."/>
            <person name="Gao Q."/>
            <person name="Li Y."/>
            <person name="Deng W."/>
            <person name="Jiang X."/>
            <person name="Wang W."/>
            <person name="Chen Q."/>
            <person name="Zhang S."/>
            <person name="Li H."/>
            <person name="Wu J."/>
            <person name="Wang P."/>
            <person name="Li P."/>
            <person name="Shi C."/>
            <person name="Zheng F."/>
            <person name="Jian J."/>
            <person name="Huang B."/>
            <person name="Shan D."/>
            <person name="Shi M."/>
            <person name="Fang C."/>
            <person name="Yue Y."/>
            <person name="Li F."/>
            <person name="Li D."/>
            <person name="Wei S."/>
            <person name="Han B."/>
            <person name="Jiang C."/>
            <person name="Yin Y."/>
            <person name="Xia T."/>
            <person name="Zhang Z."/>
            <person name="Bennetzen J.L."/>
            <person name="Zhao S."/>
            <person name="Wan X."/>
        </authorList>
    </citation>
    <scope>NUCLEOTIDE SEQUENCE [LARGE SCALE GENOMIC DNA]</scope>
    <source>
        <strain evidence="8">cv. Shuchazao</strain>
        <tissue evidence="7">Leaf</tissue>
    </source>
</reference>
<feature type="compositionally biased region" description="Basic and acidic residues" evidence="6">
    <location>
        <begin position="488"/>
        <end position="497"/>
    </location>
</feature>
<evidence type="ECO:0000256" key="2">
    <source>
        <dbReference type="ARBA" id="ARBA00009717"/>
    </source>
</evidence>
<feature type="region of interest" description="Disordered" evidence="6">
    <location>
        <begin position="772"/>
        <end position="802"/>
    </location>
</feature>
<comment type="caution">
    <text evidence="7">The sequence shown here is derived from an EMBL/GenBank/DDBJ whole genome shotgun (WGS) entry which is preliminary data.</text>
</comment>
<comment type="similarity">
    <text evidence="2">Belongs to the bacterial phospholipase C family.</text>
</comment>
<name>A0A4S4D7I5_CAMSN</name>
<evidence type="ECO:0000256" key="4">
    <source>
        <dbReference type="ARBA" id="ARBA00022729"/>
    </source>
</evidence>
<keyword evidence="3" id="KW-0964">Secreted</keyword>
<sequence>MASETPNPPFPIKTVVVLVQENRSFDHMLGWMKSLNPQINGVTGSESNPLSTSDPGSNRLFFGQNSIYVDSDPGHSIQAMYEQIFGQPWTQNSASQNLQPTMQGFAQNAERTQKGMSETVMNGFKPESVAVYKELVAEYAVCDRWFAAVPASTQPNRLFVHSATSHGATSNDTKKLIEGFPQKTIFESLDEEGHSFGIYYQAPPATLFYRNLRKLKYVKNFHGFDLHFKRHCKEGKLPNYVVVEQRYFDLKILPGNDDHPSHDVFEGQKFVKEVYEALRSSPQWNEMLFIIIYDEHGGFYDHVPTPMTGVPSPDGLVGSAPYNFQFDRLGVRVPAIMISPWIERGTGPYPTSEFEHSSIPATVKKIFNLKEFLTKRDSWAGTFEGVVSRSSPRTDCPVKLPEPVKLREAEAKENAKLTEFQEEMVQMAATLCGDHKKDIYPDKLVENMTVDEAVKYVNNSFKKFLEECEKAKASGADESQICVPNDDDPPKPPEYKSKSFASKNLRKLKYVKNFHGFDLHFKRHCKEGKLPNYVVVEQRYFDLKILPGNDDHPSHDVFEGQKFVKEVYEALRSSPQWNEMLFIIIYDEHGGFYDHVPTPMTGVPSPDGLVGSAPYNFQFDRLGVRVPAIMISPWIERGTGPYPTSEFEHSSIPATVKKIFNLKEFLTKRDSWAGTFEGVVSRSSPRTDCPVKLPEPVKLRKAEAKENAKLTEFQEEMVQMAATLCGDHKKDIYPDKLVENMTVGEAVKYVNNSFKKFLEECEKAKASGADESQICVPNDVDPPKPPEDKSKSFASKPTQKASIPYGSRRAYGLWKEDQLQGSKSGFCSEAGKAGAPLQIFCHKFPCSDILFESHPRGGRLFFNDSIASFVETSPLSLKSSFSQSLGECQWIKSSNTAARFAALNADMSDSDFHKHLAPN</sequence>
<dbReference type="AlphaFoldDB" id="A0A4S4D7I5"/>
<evidence type="ECO:0000313" key="7">
    <source>
        <dbReference type="EMBL" id="THF98389.1"/>
    </source>
</evidence>
<dbReference type="GO" id="GO:0009395">
    <property type="term" value="P:phospholipid catabolic process"/>
    <property type="evidence" value="ECO:0007669"/>
    <property type="project" value="TreeGrafter"/>
</dbReference>
<comment type="subcellular location">
    <subcellularLocation>
        <location evidence="1">Secreted</location>
    </subcellularLocation>
</comment>
<gene>
    <name evidence="7" type="ORF">TEA_025544</name>
</gene>
<dbReference type="FunFam" id="3.40.720.10:FF:000011">
    <property type="entry name" value="Non-specific phospholipase C1"/>
    <property type="match status" value="2"/>
</dbReference>
<protein>
    <submittedName>
        <fullName evidence="7">Uncharacterized protein</fullName>
    </submittedName>
</protein>
<dbReference type="STRING" id="542762.A0A4S4D7I5"/>
<keyword evidence="8" id="KW-1185">Reference proteome</keyword>
<dbReference type="EMBL" id="SDRB02012220">
    <property type="protein sequence ID" value="THF98389.1"/>
    <property type="molecule type" value="Genomic_DNA"/>
</dbReference>
<proteinExistence type="inferred from homology"/>